<keyword evidence="2" id="KW-1185">Reference proteome</keyword>
<accession>A0ACB9SHB1</accession>
<evidence type="ECO:0000313" key="2">
    <source>
        <dbReference type="Proteomes" id="UP001056778"/>
    </source>
</evidence>
<organism evidence="1 2">
    <name type="scientific">Holotrichia oblita</name>
    <name type="common">Chafer beetle</name>
    <dbReference type="NCBI Taxonomy" id="644536"/>
    <lineage>
        <taxon>Eukaryota</taxon>
        <taxon>Metazoa</taxon>
        <taxon>Ecdysozoa</taxon>
        <taxon>Arthropoda</taxon>
        <taxon>Hexapoda</taxon>
        <taxon>Insecta</taxon>
        <taxon>Pterygota</taxon>
        <taxon>Neoptera</taxon>
        <taxon>Endopterygota</taxon>
        <taxon>Coleoptera</taxon>
        <taxon>Polyphaga</taxon>
        <taxon>Scarabaeiformia</taxon>
        <taxon>Scarabaeidae</taxon>
        <taxon>Melolonthinae</taxon>
        <taxon>Holotrichia</taxon>
    </lineage>
</organism>
<proteinExistence type="predicted"/>
<protein>
    <submittedName>
        <fullName evidence="1">Soluble nsf attachment protein snap</fullName>
    </submittedName>
</protein>
<evidence type="ECO:0000313" key="1">
    <source>
        <dbReference type="EMBL" id="KAI4454708.1"/>
    </source>
</evidence>
<name>A0ACB9SHB1_HOLOL</name>
<dbReference type="EMBL" id="CM043023">
    <property type="protein sequence ID" value="KAI4454708.1"/>
    <property type="molecule type" value="Genomic_DNA"/>
</dbReference>
<gene>
    <name evidence="1" type="ORF">MML48_9g00018875</name>
</gene>
<comment type="caution">
    <text evidence="1">The sequence shown here is derived from an EMBL/GenBank/DDBJ whole genome shotgun (WGS) entry which is preliminary data.</text>
</comment>
<reference evidence="1" key="1">
    <citation type="submission" date="2022-04" db="EMBL/GenBank/DDBJ databases">
        <title>Chromosome-scale genome assembly of Holotrichia oblita Faldermann.</title>
        <authorList>
            <person name="Rongchong L."/>
        </authorList>
    </citation>
    <scope>NUCLEOTIDE SEQUENCE</scope>
    <source>
        <strain evidence="1">81SQS9</strain>
    </source>
</reference>
<sequence>MDTYKEKAEKLIKEAEKKLSPGGIWSIFFGSYAKIDEAAECYQRAGNLFKISKAWEEAADSFFKAAGLLSKIGNRHEAATAYIDAGHCFKKFNVNTAENCYLKAIEIYLDMGRFTVAAKHHQTIAEMYENEPLDYDKVMQHLEQASDYFRGEESFSCANRCLLKVAAYSAELENYEKAIIIYEGIAATVIDNSLLKYCAKEYFFRAMLCHLCLDATNSRSALERYVNRYPALKDTREYKLVSSLVEFIEELNVDGLTEAVQEFDSIHRLDRWFTMMLLRIKNKLSDGKFDLR</sequence>
<dbReference type="Proteomes" id="UP001056778">
    <property type="component" value="Chromosome 9"/>
</dbReference>